<evidence type="ECO:0000256" key="3">
    <source>
        <dbReference type="ARBA" id="ARBA00022475"/>
    </source>
</evidence>
<dbReference type="InterPro" id="IPR017750">
    <property type="entry name" value="ATPase_T1SS"/>
</dbReference>
<evidence type="ECO:0000256" key="4">
    <source>
        <dbReference type="ARBA" id="ARBA00022692"/>
    </source>
</evidence>
<evidence type="ECO:0000259" key="13">
    <source>
        <dbReference type="PROSITE" id="PS50990"/>
    </source>
</evidence>
<evidence type="ECO:0000256" key="6">
    <source>
        <dbReference type="ARBA" id="ARBA00022801"/>
    </source>
</evidence>
<dbReference type="InterPro" id="IPR036640">
    <property type="entry name" value="ABC1_TM_sf"/>
</dbReference>
<keyword evidence="15" id="KW-1185">Reference proteome</keyword>
<keyword evidence="4 10" id="KW-0812">Transmembrane</keyword>
<feature type="domain" description="ABC transporter" evidence="11">
    <location>
        <begin position="465"/>
        <end position="700"/>
    </location>
</feature>
<dbReference type="InterPro" id="IPR011527">
    <property type="entry name" value="ABC1_TM_dom"/>
</dbReference>
<accession>A0A0W0SSP5</accession>
<dbReference type="NCBIfam" id="TIGR03375">
    <property type="entry name" value="type_I_sec_LssB"/>
    <property type="match status" value="1"/>
</dbReference>
<dbReference type="InterPro" id="IPR039421">
    <property type="entry name" value="Type_1_exporter"/>
</dbReference>
<keyword evidence="3" id="KW-1003">Cell membrane</keyword>
<dbReference type="PANTHER" id="PTHR43394:SF1">
    <property type="entry name" value="ATP-BINDING CASSETTE SUB-FAMILY B MEMBER 10, MITOCHONDRIAL"/>
    <property type="match status" value="1"/>
</dbReference>
<dbReference type="GO" id="GO:0006508">
    <property type="term" value="P:proteolysis"/>
    <property type="evidence" value="ECO:0007669"/>
    <property type="project" value="InterPro"/>
</dbReference>
<dbReference type="Pfam" id="PF00005">
    <property type="entry name" value="ABC_tran"/>
    <property type="match status" value="1"/>
</dbReference>
<dbReference type="Gene3D" id="1.20.1560.10">
    <property type="entry name" value="ABC transporter type 1, transmembrane domain"/>
    <property type="match status" value="1"/>
</dbReference>
<dbReference type="AlphaFoldDB" id="A0A0W0SSP5"/>
<dbReference type="GO" id="GO:0005524">
    <property type="term" value="F:ATP binding"/>
    <property type="evidence" value="ECO:0007669"/>
    <property type="project" value="UniProtKB-KW"/>
</dbReference>
<name>A0A0W0SSP5_9GAMM</name>
<organism evidence="14 15">
    <name type="scientific">Legionella brunensis</name>
    <dbReference type="NCBI Taxonomy" id="29422"/>
    <lineage>
        <taxon>Bacteria</taxon>
        <taxon>Pseudomonadati</taxon>
        <taxon>Pseudomonadota</taxon>
        <taxon>Gammaproteobacteria</taxon>
        <taxon>Legionellales</taxon>
        <taxon>Legionellaceae</taxon>
        <taxon>Legionella</taxon>
    </lineage>
</organism>
<dbReference type="SUPFAM" id="SSF52540">
    <property type="entry name" value="P-loop containing nucleoside triphosphate hydrolases"/>
    <property type="match status" value="1"/>
</dbReference>
<feature type="transmembrane region" description="Helical" evidence="10">
    <location>
        <begin position="150"/>
        <end position="171"/>
    </location>
</feature>
<dbReference type="InterPro" id="IPR027417">
    <property type="entry name" value="P-loop_NTPase"/>
</dbReference>
<dbReference type="OrthoDB" id="9806127at2"/>
<dbReference type="InterPro" id="IPR003439">
    <property type="entry name" value="ABC_transporter-like_ATP-bd"/>
</dbReference>
<evidence type="ECO:0000256" key="5">
    <source>
        <dbReference type="ARBA" id="ARBA00022741"/>
    </source>
</evidence>
<dbReference type="Gene3D" id="3.40.50.300">
    <property type="entry name" value="P-loop containing nucleotide triphosphate hydrolases"/>
    <property type="match status" value="1"/>
</dbReference>
<evidence type="ECO:0000256" key="10">
    <source>
        <dbReference type="SAM" id="Phobius"/>
    </source>
</evidence>
<keyword evidence="6" id="KW-0378">Hydrolase</keyword>
<feature type="transmembrane region" description="Helical" evidence="10">
    <location>
        <begin position="286"/>
        <end position="306"/>
    </location>
</feature>
<evidence type="ECO:0000256" key="2">
    <source>
        <dbReference type="ARBA" id="ARBA00022448"/>
    </source>
</evidence>
<feature type="domain" description="ABC transmembrane type-1" evidence="12">
    <location>
        <begin position="153"/>
        <end position="431"/>
    </location>
</feature>
<dbReference type="SMART" id="SM00382">
    <property type="entry name" value="AAA"/>
    <property type="match status" value="1"/>
</dbReference>
<comment type="caution">
    <text evidence="14">The sequence shown here is derived from an EMBL/GenBank/DDBJ whole genome shotgun (WGS) entry which is preliminary data.</text>
</comment>
<dbReference type="Proteomes" id="UP000054742">
    <property type="component" value="Unassembled WGS sequence"/>
</dbReference>
<dbReference type="GO" id="GO:0016887">
    <property type="term" value="F:ATP hydrolysis activity"/>
    <property type="evidence" value="ECO:0007669"/>
    <property type="project" value="InterPro"/>
</dbReference>
<dbReference type="PROSITE" id="PS50990">
    <property type="entry name" value="PEPTIDASE_C39"/>
    <property type="match status" value="1"/>
</dbReference>
<keyword evidence="7" id="KW-0067">ATP-binding</keyword>
<dbReference type="EMBL" id="LNXV01000004">
    <property type="protein sequence ID" value="KTC86423.1"/>
    <property type="molecule type" value="Genomic_DNA"/>
</dbReference>
<sequence>MDNTDHLLTILLKLCELNHIPASSQNLIAGLPLVNNRLSPQLFVRAAERSGFVAKIKDKNLYKISPLVLPVILLLKDSNACILMKRTDKTAEIYSSEMPEHLQTIPLTELEQQYTGFTIFIQRVANYERPTLNHTRSWFWGTLWEYRSTYYDVLAGALIINVFTLASPLFVMNIYDRVVPNNAILTLWVLTIGILVLLFFDLILRFMRAYLIDVNGKKTDIVITSKLFTQVLNLQLIKKPKSTGELVNTLKEFEFIRDFITSSTLTTLIDVPFILIFLAFICYLSFPVALVSLIAVPILFALAWIIEKPLSRVVKEANYASAKKNGILFENLSGLETIKSLNAQGVAQGKWENIVAISSRLNLKSRFLSGSMVNITYFIQQLVIILTVVVGVYQIEKGLLSLGGLIACSMLAGRVIAPLGQFANIITRFQQAKTALHDLNKLMNTESEFDEVRSFISRPFIKGEIEFKDVTFSYSEQSSPALNNINFKITPGERVALLGHIGSGKTTIQKLLLKLYQPQRGSIYIDGVDINQLDPAEIRRNIGYIPQETILFSGTLRDNIAISMPWSNDNAIIRASEISGAIKFIDQHPEGFNLKIGERGEGLSGGQRQLISISRALIGDPPLILMDEPSSAMDDAAEQELINNINPYLQTKTLILVTHRFSMLALATRIILIDNGRIVLDGSKEKVLATLMKIQSKKQAL</sequence>
<reference evidence="14 15" key="1">
    <citation type="submission" date="2015-11" db="EMBL/GenBank/DDBJ databases">
        <title>Genomic analysis of 38 Legionella species identifies large and diverse effector repertoires.</title>
        <authorList>
            <person name="Burstein D."/>
            <person name="Amaro F."/>
            <person name="Zusman T."/>
            <person name="Lifshitz Z."/>
            <person name="Cohen O."/>
            <person name="Gilbert J.A."/>
            <person name="Pupko T."/>
            <person name="Shuman H.A."/>
            <person name="Segal G."/>
        </authorList>
    </citation>
    <scope>NUCLEOTIDE SEQUENCE [LARGE SCALE GENOMIC DNA]</scope>
    <source>
        <strain evidence="14 15">ATCC 43878</strain>
    </source>
</reference>
<dbReference type="CDD" id="cd03245">
    <property type="entry name" value="ABCC_bacteriocin_exporters"/>
    <property type="match status" value="1"/>
</dbReference>
<evidence type="ECO:0000256" key="1">
    <source>
        <dbReference type="ARBA" id="ARBA00004651"/>
    </source>
</evidence>
<feature type="domain" description="Peptidase C39" evidence="13">
    <location>
        <begin position="1"/>
        <end position="121"/>
    </location>
</feature>
<evidence type="ECO:0000313" key="14">
    <source>
        <dbReference type="EMBL" id="KTC86423.1"/>
    </source>
</evidence>
<dbReference type="SUPFAM" id="SSF90123">
    <property type="entry name" value="ABC transporter transmembrane region"/>
    <property type="match status" value="1"/>
</dbReference>
<dbReference type="GO" id="GO:0005886">
    <property type="term" value="C:plasma membrane"/>
    <property type="evidence" value="ECO:0007669"/>
    <property type="project" value="UniProtKB-SubCell"/>
</dbReference>
<dbReference type="PROSITE" id="PS50929">
    <property type="entry name" value="ABC_TM1F"/>
    <property type="match status" value="1"/>
</dbReference>
<evidence type="ECO:0000256" key="9">
    <source>
        <dbReference type="ARBA" id="ARBA00023136"/>
    </source>
</evidence>
<feature type="transmembrane region" description="Helical" evidence="10">
    <location>
        <begin position="259"/>
        <end position="280"/>
    </location>
</feature>
<dbReference type="RefSeq" id="WP_058440475.1">
    <property type="nucleotide sequence ID" value="NZ_CAAAHU010000020.1"/>
</dbReference>
<comment type="subcellular location">
    <subcellularLocation>
        <location evidence="1">Cell membrane</location>
        <topology evidence="1">Multi-pass membrane protein</topology>
    </subcellularLocation>
</comment>
<evidence type="ECO:0000259" key="12">
    <source>
        <dbReference type="PROSITE" id="PS50929"/>
    </source>
</evidence>
<dbReference type="GO" id="GO:0008233">
    <property type="term" value="F:peptidase activity"/>
    <property type="evidence" value="ECO:0007669"/>
    <property type="project" value="InterPro"/>
</dbReference>
<dbReference type="Pfam" id="PF00664">
    <property type="entry name" value="ABC_membrane"/>
    <property type="match status" value="1"/>
</dbReference>
<feature type="transmembrane region" description="Helical" evidence="10">
    <location>
        <begin position="367"/>
        <end position="393"/>
    </location>
</feature>
<dbReference type="PATRIC" id="fig|29422.6.peg.379"/>
<dbReference type="FunFam" id="3.40.50.300:FF:000299">
    <property type="entry name" value="ABC transporter ATP-binding protein/permease"/>
    <property type="match status" value="1"/>
</dbReference>
<evidence type="ECO:0000259" key="11">
    <source>
        <dbReference type="PROSITE" id="PS50893"/>
    </source>
</evidence>
<evidence type="ECO:0000256" key="8">
    <source>
        <dbReference type="ARBA" id="ARBA00022989"/>
    </source>
</evidence>
<dbReference type="InterPro" id="IPR017871">
    <property type="entry name" value="ABC_transporter-like_CS"/>
</dbReference>
<feature type="transmembrane region" description="Helical" evidence="10">
    <location>
        <begin position="183"/>
        <end position="204"/>
    </location>
</feature>
<evidence type="ECO:0000256" key="7">
    <source>
        <dbReference type="ARBA" id="ARBA00022840"/>
    </source>
</evidence>
<gene>
    <name evidence="14" type="ORF">Lbru_0364</name>
</gene>
<keyword evidence="2" id="KW-0813">Transport</keyword>
<proteinExistence type="predicted"/>
<dbReference type="CDD" id="cd18587">
    <property type="entry name" value="ABC_6TM_LapB_like"/>
    <property type="match status" value="1"/>
</dbReference>
<evidence type="ECO:0000313" key="15">
    <source>
        <dbReference type="Proteomes" id="UP000054742"/>
    </source>
</evidence>
<keyword evidence="9 10" id="KW-0472">Membrane</keyword>
<dbReference type="STRING" id="29422.Lbru_0364"/>
<dbReference type="InterPro" id="IPR005074">
    <property type="entry name" value="Peptidase_C39"/>
</dbReference>
<keyword evidence="5" id="KW-0547">Nucleotide-binding</keyword>
<dbReference type="PROSITE" id="PS00211">
    <property type="entry name" value="ABC_TRANSPORTER_1"/>
    <property type="match status" value="1"/>
</dbReference>
<keyword evidence="8 10" id="KW-1133">Transmembrane helix</keyword>
<dbReference type="Gene3D" id="3.90.70.10">
    <property type="entry name" value="Cysteine proteinases"/>
    <property type="match status" value="1"/>
</dbReference>
<protein>
    <submittedName>
        <fullName evidence="14">Toxin secretion ATP binding protein</fullName>
    </submittedName>
</protein>
<dbReference type="GO" id="GO:0015421">
    <property type="term" value="F:ABC-type oligopeptide transporter activity"/>
    <property type="evidence" value="ECO:0007669"/>
    <property type="project" value="TreeGrafter"/>
</dbReference>
<dbReference type="PANTHER" id="PTHR43394">
    <property type="entry name" value="ATP-DEPENDENT PERMEASE MDL1, MITOCHONDRIAL"/>
    <property type="match status" value="1"/>
</dbReference>
<dbReference type="InterPro" id="IPR003593">
    <property type="entry name" value="AAA+_ATPase"/>
</dbReference>
<dbReference type="PROSITE" id="PS50893">
    <property type="entry name" value="ABC_TRANSPORTER_2"/>
    <property type="match status" value="1"/>
</dbReference>